<dbReference type="EMBL" id="JBHSZQ010000049">
    <property type="protein sequence ID" value="MFC7127138.1"/>
    <property type="molecule type" value="Genomic_DNA"/>
</dbReference>
<dbReference type="Pfam" id="PF01497">
    <property type="entry name" value="Peripla_BP_2"/>
    <property type="match status" value="1"/>
</dbReference>
<dbReference type="Proteomes" id="UP001596414">
    <property type="component" value="Unassembled WGS sequence"/>
</dbReference>
<dbReference type="PANTHER" id="PTHR30532">
    <property type="entry name" value="IRON III DICITRATE-BINDING PERIPLASMIC PROTEIN"/>
    <property type="match status" value="1"/>
</dbReference>
<comment type="caution">
    <text evidence="6">The sequence shown here is derived from an EMBL/GenBank/DDBJ whole genome shotgun (WGS) entry which is preliminary data.</text>
</comment>
<comment type="subcellular location">
    <subcellularLocation>
        <location evidence="1">Cell envelope</location>
    </subcellularLocation>
</comment>
<gene>
    <name evidence="6" type="ORF">ACFQJ7_14095</name>
</gene>
<evidence type="ECO:0000256" key="1">
    <source>
        <dbReference type="ARBA" id="ARBA00004196"/>
    </source>
</evidence>
<evidence type="ECO:0000256" key="4">
    <source>
        <dbReference type="SAM" id="MobiDB-lite"/>
    </source>
</evidence>
<dbReference type="SUPFAM" id="SSF53807">
    <property type="entry name" value="Helical backbone' metal receptor"/>
    <property type="match status" value="1"/>
</dbReference>
<organism evidence="6 7">
    <name type="scientific">Halovenus rubra</name>
    <dbReference type="NCBI Taxonomy" id="869890"/>
    <lineage>
        <taxon>Archaea</taxon>
        <taxon>Methanobacteriati</taxon>
        <taxon>Methanobacteriota</taxon>
        <taxon>Stenosarchaea group</taxon>
        <taxon>Halobacteria</taxon>
        <taxon>Halobacteriales</taxon>
        <taxon>Haloarculaceae</taxon>
        <taxon>Halovenus</taxon>
    </lineage>
</organism>
<sequence>MADDSEHYEAPKRRDYMKYGGAIIGGSLLAGCSGNTDPASTSTDTNETTGSQTTAEDESYSVTMSPVGTVEFEEPPQSIFTVLVHHADMALALGYGDAINAMYTQEDFDKLYPIFLERLDGVSVDWSDLANSWNAGKETLYNLDSDIHLTDPAYVAAQMDSWDTADIEEVRENIGPWFGNTLSGQHREAPQPWADEYQYYTLWEIFEKVSKVFQEERRYQALSEIHSNLISTIQSNLPPQKERPRTAHVHIARTGLSDGIWAYSLNAPGFYRSSTRPLRANDAFPDLQRFQRIDRETLVAAEPDVILRTGSMGERGNWVEIENELKNDPVTQEIPAVENDRIHPQAIQYEGPILNLFQLEMAAKELYPEQFGEWPSYDGGLYPDFSPEEQLFNHQRVANIINGDL</sequence>
<feature type="domain" description="Fe/B12 periplasmic-binding" evidence="5">
    <location>
        <begin position="200"/>
        <end position="342"/>
    </location>
</feature>
<proteinExistence type="predicted"/>
<keyword evidence="3" id="KW-0732">Signal</keyword>
<protein>
    <submittedName>
        <fullName evidence="6">ABC transporter substrate-binding protein</fullName>
    </submittedName>
</protein>
<accession>A0ABD5XB54</accession>
<evidence type="ECO:0000256" key="3">
    <source>
        <dbReference type="ARBA" id="ARBA00022729"/>
    </source>
</evidence>
<dbReference type="Gene3D" id="3.40.50.1980">
    <property type="entry name" value="Nitrogenase molybdenum iron protein domain"/>
    <property type="match status" value="2"/>
</dbReference>
<dbReference type="RefSeq" id="WP_267636727.1">
    <property type="nucleotide sequence ID" value="NZ_JAODIY010000005.1"/>
</dbReference>
<dbReference type="InterPro" id="IPR051313">
    <property type="entry name" value="Bact_iron-sidero_bind"/>
</dbReference>
<feature type="region of interest" description="Disordered" evidence="4">
    <location>
        <begin position="34"/>
        <end position="61"/>
    </location>
</feature>
<keyword evidence="2" id="KW-0813">Transport</keyword>
<evidence type="ECO:0000313" key="6">
    <source>
        <dbReference type="EMBL" id="MFC7127138.1"/>
    </source>
</evidence>
<dbReference type="AlphaFoldDB" id="A0ABD5XB54"/>
<dbReference type="InterPro" id="IPR002491">
    <property type="entry name" value="ABC_transptr_periplasmic_BD"/>
</dbReference>
<evidence type="ECO:0000256" key="2">
    <source>
        <dbReference type="ARBA" id="ARBA00022448"/>
    </source>
</evidence>
<reference evidence="6 7" key="1">
    <citation type="journal article" date="2014" name="Int. J. Syst. Evol. Microbiol.">
        <title>Complete genome sequence of Corynebacterium casei LMG S-19264T (=DSM 44701T), isolated from a smear-ripened cheese.</title>
        <authorList>
            <consortium name="US DOE Joint Genome Institute (JGI-PGF)"/>
            <person name="Walter F."/>
            <person name="Albersmeier A."/>
            <person name="Kalinowski J."/>
            <person name="Ruckert C."/>
        </authorList>
    </citation>
    <scope>NUCLEOTIDE SEQUENCE [LARGE SCALE GENOMIC DNA]</scope>
    <source>
        <strain evidence="6 7">CGMCC 4.7215</strain>
    </source>
</reference>
<evidence type="ECO:0000259" key="5">
    <source>
        <dbReference type="Pfam" id="PF01497"/>
    </source>
</evidence>
<evidence type="ECO:0000313" key="7">
    <source>
        <dbReference type="Proteomes" id="UP001596414"/>
    </source>
</evidence>
<dbReference type="PANTHER" id="PTHR30532:SF1">
    <property type="entry name" value="IRON(3+)-HYDROXAMATE-BINDING PROTEIN FHUD"/>
    <property type="match status" value="1"/>
</dbReference>
<name>A0ABD5XB54_9EURY</name>